<proteinExistence type="predicted"/>
<dbReference type="Proteomes" id="UP000284706">
    <property type="component" value="Unassembled WGS sequence"/>
</dbReference>
<comment type="caution">
    <text evidence="2">The sequence shown here is derived from an EMBL/GenBank/DDBJ whole genome shotgun (WGS) entry which is preliminary data.</text>
</comment>
<organism evidence="2 3">
    <name type="scientific">Gymnopilus dilepis</name>
    <dbReference type="NCBI Taxonomy" id="231916"/>
    <lineage>
        <taxon>Eukaryota</taxon>
        <taxon>Fungi</taxon>
        <taxon>Dikarya</taxon>
        <taxon>Basidiomycota</taxon>
        <taxon>Agaricomycotina</taxon>
        <taxon>Agaricomycetes</taxon>
        <taxon>Agaricomycetidae</taxon>
        <taxon>Agaricales</taxon>
        <taxon>Agaricineae</taxon>
        <taxon>Hymenogastraceae</taxon>
        <taxon>Gymnopilus</taxon>
    </lineage>
</organism>
<feature type="transmembrane region" description="Helical" evidence="1">
    <location>
        <begin position="53"/>
        <end position="74"/>
    </location>
</feature>
<feature type="transmembrane region" description="Helical" evidence="1">
    <location>
        <begin position="249"/>
        <end position="273"/>
    </location>
</feature>
<feature type="transmembrane region" description="Helical" evidence="1">
    <location>
        <begin position="134"/>
        <end position="158"/>
    </location>
</feature>
<dbReference type="EMBL" id="NHYE01005558">
    <property type="protein sequence ID" value="PPQ69932.1"/>
    <property type="molecule type" value="Genomic_DNA"/>
</dbReference>
<evidence type="ECO:0000256" key="1">
    <source>
        <dbReference type="SAM" id="Phobius"/>
    </source>
</evidence>
<dbReference type="InParanoid" id="A0A409VUK0"/>
<feature type="transmembrane region" description="Helical" evidence="1">
    <location>
        <begin position="216"/>
        <end position="237"/>
    </location>
</feature>
<evidence type="ECO:0000313" key="3">
    <source>
        <dbReference type="Proteomes" id="UP000284706"/>
    </source>
</evidence>
<gene>
    <name evidence="2" type="ORF">CVT26_013257</name>
</gene>
<dbReference type="AlphaFoldDB" id="A0A409VUK0"/>
<name>A0A409VUK0_9AGAR</name>
<keyword evidence="1" id="KW-0812">Transmembrane</keyword>
<feature type="transmembrane region" description="Helical" evidence="1">
    <location>
        <begin position="26"/>
        <end position="44"/>
    </location>
</feature>
<protein>
    <submittedName>
        <fullName evidence="2">Uncharacterized protein</fullName>
    </submittedName>
</protein>
<reference evidence="2 3" key="1">
    <citation type="journal article" date="2018" name="Evol. Lett.">
        <title>Horizontal gene cluster transfer increased hallucinogenic mushroom diversity.</title>
        <authorList>
            <person name="Reynolds H.T."/>
            <person name="Vijayakumar V."/>
            <person name="Gluck-Thaler E."/>
            <person name="Korotkin H.B."/>
            <person name="Matheny P.B."/>
            <person name="Slot J.C."/>
        </authorList>
    </citation>
    <scope>NUCLEOTIDE SEQUENCE [LARGE SCALE GENOMIC DNA]</scope>
    <source>
        <strain evidence="2 3">SRW20</strain>
    </source>
</reference>
<evidence type="ECO:0000313" key="2">
    <source>
        <dbReference type="EMBL" id="PPQ69932.1"/>
    </source>
</evidence>
<sequence length="348" mass="37552">MSSGSILVAVEKAAIGDELNSTILSVFLWGIYTVVYAGTLYLYLTKKSSRNKVIVWAISLSYWAYSSIVIMDWYRDQSVLLNNLGSRGALYAALFQGPLWPTLVTEVMDFIMTAVADGILIWRCYHVCGYSLRGILIPGFLLFCEVVIDVAVLSLLGASQLEPSRSQVNAISHLIAAQSFVTCATTLSSTTIIAYRIYTTSKREISGRSNRLLMHVLEILVQSAAAYSLVAVAEAISSVVPQSGSTAPSWYASAAYTSLLFIFISGIAPTVLVGRVAMLDGKRTYGSTSSATVSAPLSGLQFHVSSSQGDAETQPQLSESIGRVEKASEAQQLPKAVNLKEKMESIIV</sequence>
<keyword evidence="3" id="KW-1185">Reference proteome</keyword>
<keyword evidence="1" id="KW-1133">Transmembrane helix</keyword>
<feature type="transmembrane region" description="Helical" evidence="1">
    <location>
        <begin position="170"/>
        <end position="195"/>
    </location>
</feature>
<accession>A0A409VUK0</accession>
<dbReference type="OrthoDB" id="3265004at2759"/>
<keyword evidence="1" id="KW-0472">Membrane</keyword>
<feature type="transmembrane region" description="Helical" evidence="1">
    <location>
        <begin position="99"/>
        <end position="122"/>
    </location>
</feature>